<evidence type="ECO:0000256" key="4">
    <source>
        <dbReference type="ARBA" id="ARBA00023163"/>
    </source>
</evidence>
<dbReference type="RefSeq" id="WP_075741847.1">
    <property type="nucleotide sequence ID" value="NZ_CP016076.1"/>
</dbReference>
<dbReference type="Pfam" id="PF04542">
    <property type="entry name" value="Sigma70_r2"/>
    <property type="match status" value="1"/>
</dbReference>
<dbReference type="EMBL" id="CP016076">
    <property type="protein sequence ID" value="APU16282.1"/>
    <property type="molecule type" value="Genomic_DNA"/>
</dbReference>
<dbReference type="InterPro" id="IPR013324">
    <property type="entry name" value="RNA_pol_sigma_r3/r4-like"/>
</dbReference>
<evidence type="ECO:0000256" key="5">
    <source>
        <dbReference type="SAM" id="MobiDB-lite"/>
    </source>
</evidence>
<evidence type="ECO:0000259" key="6">
    <source>
        <dbReference type="Pfam" id="PF04539"/>
    </source>
</evidence>
<name>A0AAC9PTQ5_9PSEU</name>
<feature type="domain" description="RNA polymerase sigma-70 region 4" evidence="8">
    <location>
        <begin position="219"/>
        <end position="268"/>
    </location>
</feature>
<evidence type="ECO:0000313" key="10">
    <source>
        <dbReference type="Proteomes" id="UP000185511"/>
    </source>
</evidence>
<dbReference type="Gene3D" id="1.20.120.1810">
    <property type="match status" value="1"/>
</dbReference>
<feature type="domain" description="RNA polymerase sigma-70 region 3" evidence="6">
    <location>
        <begin position="137"/>
        <end position="192"/>
    </location>
</feature>
<dbReference type="GO" id="GO:0006352">
    <property type="term" value="P:DNA-templated transcription initiation"/>
    <property type="evidence" value="ECO:0007669"/>
    <property type="project" value="InterPro"/>
</dbReference>
<dbReference type="PANTHER" id="PTHR30385">
    <property type="entry name" value="SIGMA FACTOR F FLAGELLAR"/>
    <property type="match status" value="1"/>
</dbReference>
<dbReference type="InterPro" id="IPR036388">
    <property type="entry name" value="WH-like_DNA-bd_sf"/>
</dbReference>
<dbReference type="PRINTS" id="PR00046">
    <property type="entry name" value="SIGMA70FCT"/>
</dbReference>
<evidence type="ECO:0000313" key="9">
    <source>
        <dbReference type="EMBL" id="APU16282.1"/>
    </source>
</evidence>
<sequence length="271" mass="30396">MSRGARPGAARPTGGERDASDDENVRYGHLAPLFAELAALAPDCREHTALRERLVTEHLPLARHVARRFANRGETQDDLVQVATMGLIKAVDRFDPERGVDFLSYAVPTVMGEVRRHFRDTGWTVRVPRRLQELHLALNSANGELSQTLGRAPTPRELAERLKVPVEQVYEGLAAGHAYRSSSLDEMLIDDESLALGDTLGVVEPEMESVENREVLQPLLATLPQRDRTVLLLRFFANMTQTQIAERIGISQMHVSRLLARTLRKLREEAR</sequence>
<dbReference type="SUPFAM" id="SSF88659">
    <property type="entry name" value="Sigma3 and sigma4 domains of RNA polymerase sigma factors"/>
    <property type="match status" value="2"/>
</dbReference>
<evidence type="ECO:0000256" key="3">
    <source>
        <dbReference type="ARBA" id="ARBA00023125"/>
    </source>
</evidence>
<organism evidence="9 10">
    <name type="scientific">Actinoalloteichus fjordicus</name>
    <dbReference type="NCBI Taxonomy" id="1612552"/>
    <lineage>
        <taxon>Bacteria</taxon>
        <taxon>Bacillati</taxon>
        <taxon>Actinomycetota</taxon>
        <taxon>Actinomycetes</taxon>
        <taxon>Pseudonocardiales</taxon>
        <taxon>Pseudonocardiaceae</taxon>
        <taxon>Actinoalloteichus</taxon>
    </lineage>
</organism>
<evidence type="ECO:0000259" key="8">
    <source>
        <dbReference type="Pfam" id="PF04545"/>
    </source>
</evidence>
<dbReference type="NCBIfam" id="TIGR02980">
    <property type="entry name" value="SigBFG"/>
    <property type="match status" value="1"/>
</dbReference>
<dbReference type="InterPro" id="IPR013325">
    <property type="entry name" value="RNA_pol_sigma_r2"/>
</dbReference>
<dbReference type="InterPro" id="IPR007624">
    <property type="entry name" value="RNA_pol_sigma70_r3"/>
</dbReference>
<dbReference type="InterPro" id="IPR014322">
    <property type="entry name" value="RNA_pol_sigma-B/F/G"/>
</dbReference>
<dbReference type="CDD" id="cd06171">
    <property type="entry name" value="Sigma70_r4"/>
    <property type="match status" value="1"/>
</dbReference>
<reference evidence="10" key="1">
    <citation type="submission" date="2016-06" db="EMBL/GenBank/DDBJ databases">
        <title>Complete genome sequence of Actinoalloteichus fjordicus DSM 46855 (=ADI127-17), type strain of the new species Actinoalloteichus fjordicus.</title>
        <authorList>
            <person name="Ruckert C."/>
            <person name="Nouioui I."/>
            <person name="Willmese J."/>
            <person name="van Wezel G."/>
            <person name="Klenk H.-P."/>
            <person name="Kalinowski J."/>
            <person name="Zotchev S.B."/>
        </authorList>
    </citation>
    <scope>NUCLEOTIDE SEQUENCE [LARGE SCALE GENOMIC DNA]</scope>
    <source>
        <strain evidence="10">ADI127-7</strain>
    </source>
</reference>
<dbReference type="Gene3D" id="1.10.10.10">
    <property type="entry name" value="Winged helix-like DNA-binding domain superfamily/Winged helix DNA-binding domain"/>
    <property type="match status" value="2"/>
</dbReference>
<dbReference type="GO" id="GO:0003677">
    <property type="term" value="F:DNA binding"/>
    <property type="evidence" value="ECO:0007669"/>
    <property type="project" value="UniProtKB-KW"/>
</dbReference>
<keyword evidence="10" id="KW-1185">Reference proteome</keyword>
<dbReference type="Pfam" id="PF04545">
    <property type="entry name" value="Sigma70_r4"/>
    <property type="match status" value="1"/>
</dbReference>
<dbReference type="InterPro" id="IPR014284">
    <property type="entry name" value="RNA_pol_sigma-70_dom"/>
</dbReference>
<feature type="domain" description="RNA polymerase sigma-70 region 2" evidence="7">
    <location>
        <begin position="54"/>
        <end position="124"/>
    </location>
</feature>
<keyword evidence="2" id="KW-0731">Sigma factor</keyword>
<feature type="region of interest" description="Disordered" evidence="5">
    <location>
        <begin position="1"/>
        <end position="22"/>
    </location>
</feature>
<dbReference type="NCBIfam" id="TIGR02937">
    <property type="entry name" value="sigma70-ECF"/>
    <property type="match status" value="1"/>
</dbReference>
<dbReference type="PANTHER" id="PTHR30385:SF4">
    <property type="entry name" value="RNA POLYMERASE SIGMA-E FACTOR"/>
    <property type="match status" value="1"/>
</dbReference>
<dbReference type="KEGG" id="acad:UA74_21285"/>
<evidence type="ECO:0000259" key="7">
    <source>
        <dbReference type="Pfam" id="PF04542"/>
    </source>
</evidence>
<evidence type="ECO:0000256" key="2">
    <source>
        <dbReference type="ARBA" id="ARBA00023082"/>
    </source>
</evidence>
<evidence type="ECO:0000256" key="1">
    <source>
        <dbReference type="ARBA" id="ARBA00023015"/>
    </source>
</evidence>
<dbReference type="SUPFAM" id="SSF88946">
    <property type="entry name" value="Sigma2 domain of RNA polymerase sigma factors"/>
    <property type="match status" value="1"/>
</dbReference>
<keyword evidence="1" id="KW-0805">Transcription regulation</keyword>
<dbReference type="Pfam" id="PF04539">
    <property type="entry name" value="Sigma70_r3"/>
    <property type="match status" value="1"/>
</dbReference>
<keyword evidence="3" id="KW-0238">DNA-binding</keyword>
<dbReference type="GO" id="GO:0016987">
    <property type="term" value="F:sigma factor activity"/>
    <property type="evidence" value="ECO:0007669"/>
    <property type="project" value="UniProtKB-KW"/>
</dbReference>
<keyword evidence="4" id="KW-0804">Transcription</keyword>
<dbReference type="InterPro" id="IPR000943">
    <property type="entry name" value="RNA_pol_sigma70"/>
</dbReference>
<accession>A0AAC9PTQ5</accession>
<feature type="compositionally biased region" description="Low complexity" evidence="5">
    <location>
        <begin position="1"/>
        <end position="13"/>
    </location>
</feature>
<dbReference type="Proteomes" id="UP000185511">
    <property type="component" value="Chromosome"/>
</dbReference>
<dbReference type="InterPro" id="IPR007627">
    <property type="entry name" value="RNA_pol_sigma70_r2"/>
</dbReference>
<dbReference type="AlphaFoldDB" id="A0AAC9PTQ5"/>
<dbReference type="InterPro" id="IPR007630">
    <property type="entry name" value="RNA_pol_sigma70_r4"/>
</dbReference>
<gene>
    <name evidence="9" type="ORF">UA74_21285</name>
</gene>
<protein>
    <submittedName>
        <fullName evidence="9">RNA polymerase sigma-70 factor, sigma-B/F/G subfamily</fullName>
    </submittedName>
</protein>
<proteinExistence type="predicted"/>